<feature type="chain" id="PRO_5016453947" description="Lectin-like protein BA14k" evidence="1">
    <location>
        <begin position="24"/>
        <end position="92"/>
    </location>
</feature>
<organism evidence="2 3">
    <name type="scientific">Phenylobacterium hankyongense</name>
    <dbReference type="NCBI Taxonomy" id="1813876"/>
    <lineage>
        <taxon>Bacteria</taxon>
        <taxon>Pseudomonadati</taxon>
        <taxon>Pseudomonadota</taxon>
        <taxon>Alphaproteobacteria</taxon>
        <taxon>Caulobacterales</taxon>
        <taxon>Caulobacteraceae</taxon>
        <taxon>Phenylobacterium</taxon>
    </lineage>
</organism>
<dbReference type="RefSeq" id="WP_111457749.1">
    <property type="nucleotide sequence ID" value="NZ_QFYP01000001.1"/>
</dbReference>
<dbReference type="OrthoDB" id="7211175at2"/>
<dbReference type="Proteomes" id="UP000249842">
    <property type="component" value="Unassembled WGS sequence"/>
</dbReference>
<evidence type="ECO:0000313" key="2">
    <source>
        <dbReference type="EMBL" id="RAK60456.1"/>
    </source>
</evidence>
<keyword evidence="1" id="KW-0732">Signal</keyword>
<feature type="signal peptide" evidence="1">
    <location>
        <begin position="1"/>
        <end position="23"/>
    </location>
</feature>
<keyword evidence="3" id="KW-1185">Reference proteome</keyword>
<protein>
    <recommendedName>
        <fullName evidence="4">Lectin-like protein BA14k</fullName>
    </recommendedName>
</protein>
<dbReference type="EMBL" id="QFYP01000001">
    <property type="protein sequence ID" value="RAK60456.1"/>
    <property type="molecule type" value="Genomic_DNA"/>
</dbReference>
<evidence type="ECO:0000256" key="1">
    <source>
        <dbReference type="SAM" id="SignalP"/>
    </source>
</evidence>
<name>A0A328B3F7_9CAUL</name>
<evidence type="ECO:0000313" key="3">
    <source>
        <dbReference type="Proteomes" id="UP000249842"/>
    </source>
</evidence>
<comment type="caution">
    <text evidence="2">The sequence shown here is derived from an EMBL/GenBank/DDBJ whole genome shotgun (WGS) entry which is preliminary data.</text>
</comment>
<reference evidence="3" key="1">
    <citation type="submission" date="2018-05" db="EMBL/GenBank/DDBJ databases">
        <authorList>
            <person name="Li X."/>
        </authorList>
    </citation>
    <scope>NUCLEOTIDE SEQUENCE [LARGE SCALE GENOMIC DNA]</scope>
    <source>
        <strain evidence="3">HKS-05</strain>
    </source>
</reference>
<proteinExistence type="predicted"/>
<gene>
    <name evidence="2" type="ORF">DJ021_11890</name>
</gene>
<evidence type="ECO:0008006" key="4">
    <source>
        <dbReference type="Google" id="ProtNLM"/>
    </source>
</evidence>
<dbReference type="AlphaFoldDB" id="A0A328B3F7"/>
<accession>A0A328B3F7</accession>
<sequence length="92" mass="9847">MRQLICASLTLGVLALAAPSAGAEPLKTGARTPAAVSAERFGVRANYVGPQVGQGYSARARHMTDCLATYPTYDPRTDRVRVRRGVTRRCGL</sequence>